<organism evidence="1 2">
    <name type="scientific">Citrus sinensis</name>
    <name type="common">Sweet orange</name>
    <name type="synonym">Citrus aurantium var. sinensis</name>
    <dbReference type="NCBI Taxonomy" id="2711"/>
    <lineage>
        <taxon>Eukaryota</taxon>
        <taxon>Viridiplantae</taxon>
        <taxon>Streptophyta</taxon>
        <taxon>Embryophyta</taxon>
        <taxon>Tracheophyta</taxon>
        <taxon>Spermatophyta</taxon>
        <taxon>Magnoliopsida</taxon>
        <taxon>eudicotyledons</taxon>
        <taxon>Gunneridae</taxon>
        <taxon>Pentapetalae</taxon>
        <taxon>rosids</taxon>
        <taxon>malvids</taxon>
        <taxon>Sapindales</taxon>
        <taxon>Rutaceae</taxon>
        <taxon>Aurantioideae</taxon>
        <taxon>Citrus</taxon>
    </lineage>
</organism>
<evidence type="ECO:0000313" key="2">
    <source>
        <dbReference type="Proteomes" id="UP000829398"/>
    </source>
</evidence>
<name>A0ACB8JSS0_CITSI</name>
<proteinExistence type="predicted"/>
<dbReference type="Proteomes" id="UP000829398">
    <property type="component" value="Chromosome 6"/>
</dbReference>
<dbReference type="EMBL" id="CM039175">
    <property type="protein sequence ID" value="KAH9734830.1"/>
    <property type="molecule type" value="Genomic_DNA"/>
</dbReference>
<protein>
    <submittedName>
        <fullName evidence="1">Uncharacterized protein</fullName>
    </submittedName>
</protein>
<accession>A0ACB8JSS0</accession>
<comment type="caution">
    <text evidence="1">The sequence shown here is derived from an EMBL/GenBank/DDBJ whole genome shotgun (WGS) entry which is preliminary data.</text>
</comment>
<reference evidence="2" key="1">
    <citation type="journal article" date="2023" name="Hortic. Res.">
        <title>A chromosome-level phased genome enabling allele-level studies in sweet orange: a case study on citrus Huanglongbing tolerance.</title>
        <authorList>
            <person name="Wu B."/>
            <person name="Yu Q."/>
            <person name="Deng Z."/>
            <person name="Duan Y."/>
            <person name="Luo F."/>
            <person name="Gmitter F. Jr."/>
        </authorList>
    </citation>
    <scope>NUCLEOTIDE SEQUENCE [LARGE SCALE GENOMIC DNA]</scope>
    <source>
        <strain evidence="2">cv. Valencia</strain>
    </source>
</reference>
<gene>
    <name evidence="1" type="ORF">KPL71_017525</name>
</gene>
<keyword evidence="2" id="KW-1185">Reference proteome</keyword>
<sequence length="827" mass="93763">MASSSNNTDNLTPVTLSSTLSLPKSCSKHLASKIENLVEYSYVLESAQISESSMPLFCPYKLYQRSNSLTRSIRTLISTKRPAPKEYIQSSRLDQCALQASQAEQYVTLKIPPELVAQWKREGYTHLHLGGVRLILTLHGRKGLPVTTSLALLDTRFKDYQHAVIGIVLTTLYAGSVLLTFYPNFNVSLDDPNLPTTLKKFFFLFLNDHCHIDDTRRFSHPQFCLRWLSIYPDKINGHFLWDVPGSHMCDPDCPCLEEDEDNDDFNRRPRRRKKKSHKLDPCHKKPPLPLDDPDSLTPLPIYRKGLRLIQKEYKQRPCKQKANQPMPHSTPIQSCMMFSSSFYQEQFPPLEKQTDPQKQITTKPFVHSPVTPNGQLEEPKPFEAVLNWQTQNARAQNSAFRSFDEKIEKVTFQVNQTDTKVDKITSQLEQMYLDMQNRVSQLDSDLRLMIQNKYWGPEFNQKEAEIGQLKSELARINADKQQPSLFAKSPALPLHTPTFSTYQPFYTPSTSRQLILPHPSESEETSTDEESFSSSSNFEEDLADISRLLMVQPSTGSNKPSSSSPPQTPIVEEADYDTNPTPHQENSSSKPSNGPWFTFDNIPKMKWPGRFQEFSAWIDVQMLRTGATPQTVLKEFSSRFTGSLRDWFESLEDHFGPENVSVIQIVQQIQKVQPVIPVPSIKSTFSLKILTNQFPLSDLLILELRKIIPHRLGALGPGHFISAGQFSPLETSFEAELGFGPNLVSEPNTVWQDPAHPSDVGFTTTHGEEDGFEEFLETGGTDGTGSVCEPFIVIIVIGRFIYNRSRDELSSVEEDEFSSGVESESLP</sequence>
<evidence type="ECO:0000313" key="1">
    <source>
        <dbReference type="EMBL" id="KAH9734830.1"/>
    </source>
</evidence>